<evidence type="ECO:0000256" key="6">
    <source>
        <dbReference type="PROSITE-ProRule" id="PRU00042"/>
    </source>
</evidence>
<evidence type="ECO:0000256" key="3">
    <source>
        <dbReference type="ARBA" id="ARBA00022771"/>
    </source>
</evidence>
<comment type="caution">
    <text evidence="9">The sequence shown here is derived from an EMBL/GenBank/DDBJ whole genome shotgun (WGS) entry which is preliminary data.</text>
</comment>
<gene>
    <name evidence="9" type="ORF">VNO78_01931</name>
</gene>
<evidence type="ECO:0000256" key="7">
    <source>
        <dbReference type="SAM" id="MobiDB-lite"/>
    </source>
</evidence>
<keyword evidence="10" id="KW-1185">Reference proteome</keyword>
<dbReference type="InterPro" id="IPR044246">
    <property type="entry name" value="ZFP3-like"/>
</dbReference>
<evidence type="ECO:0000256" key="1">
    <source>
        <dbReference type="ARBA" id="ARBA00004123"/>
    </source>
</evidence>
<keyword evidence="5" id="KW-0539">Nucleus</keyword>
<dbReference type="PROSITE" id="PS00028">
    <property type="entry name" value="ZINC_FINGER_C2H2_1"/>
    <property type="match status" value="1"/>
</dbReference>
<evidence type="ECO:0000259" key="8">
    <source>
        <dbReference type="PROSITE" id="PS50157"/>
    </source>
</evidence>
<dbReference type="PROSITE" id="PS50157">
    <property type="entry name" value="ZINC_FINGER_C2H2_2"/>
    <property type="match status" value="1"/>
</dbReference>
<evidence type="ECO:0000256" key="5">
    <source>
        <dbReference type="ARBA" id="ARBA00023242"/>
    </source>
</evidence>
<dbReference type="Proteomes" id="UP001386955">
    <property type="component" value="Unassembled WGS sequence"/>
</dbReference>
<sequence length="249" mass="27275">MIAMKKGLKTEEEKAKAKASSSEKGVLDLMKLSKAQETSGRKVVDSSASDSKGADDENTKAEAKTFSCNYCKREFSTSQALGGHQNAHKQERALAKRRQGFDVGGFPHFPYYPYPTFYNSHSLYGGRALGVKPDSLVHKHPWTPRYDHSWLKQGHGIPNSSIYDDGFDIMRRGSTIVTTDATLSLRHDNNNTNANANVGTLSLFATDATNSSSQLANTSTLATTKIDHHSMPQETSKGASFNLDLSLKL</sequence>
<accession>A0AAN9SYB8</accession>
<evidence type="ECO:0000256" key="2">
    <source>
        <dbReference type="ARBA" id="ARBA00022723"/>
    </source>
</evidence>
<dbReference type="GO" id="GO:0005634">
    <property type="term" value="C:nucleus"/>
    <property type="evidence" value="ECO:0007669"/>
    <property type="project" value="UniProtKB-SubCell"/>
</dbReference>
<comment type="subcellular location">
    <subcellularLocation>
        <location evidence="1">Nucleus</location>
    </subcellularLocation>
</comment>
<reference evidence="9 10" key="1">
    <citation type="submission" date="2024-01" db="EMBL/GenBank/DDBJ databases">
        <title>The genomes of 5 underutilized Papilionoideae crops provide insights into root nodulation and disease resistanc.</title>
        <authorList>
            <person name="Jiang F."/>
        </authorList>
    </citation>
    <scope>NUCLEOTIDE SEQUENCE [LARGE SCALE GENOMIC DNA]</scope>
    <source>
        <strain evidence="9">DUOXIRENSHENG_FW03</strain>
        <tissue evidence="9">Leaves</tissue>
    </source>
</reference>
<proteinExistence type="predicted"/>
<evidence type="ECO:0000256" key="4">
    <source>
        <dbReference type="ARBA" id="ARBA00022833"/>
    </source>
</evidence>
<evidence type="ECO:0000313" key="9">
    <source>
        <dbReference type="EMBL" id="KAK7410811.1"/>
    </source>
</evidence>
<evidence type="ECO:0000313" key="10">
    <source>
        <dbReference type="Proteomes" id="UP001386955"/>
    </source>
</evidence>
<feature type="domain" description="C2H2-type" evidence="8">
    <location>
        <begin position="66"/>
        <end position="93"/>
    </location>
</feature>
<keyword evidence="2" id="KW-0479">Metal-binding</keyword>
<dbReference type="InterPro" id="IPR036236">
    <property type="entry name" value="Znf_C2H2_sf"/>
</dbReference>
<dbReference type="InterPro" id="IPR013087">
    <property type="entry name" value="Znf_C2H2_type"/>
</dbReference>
<keyword evidence="3 6" id="KW-0863">Zinc-finger</keyword>
<dbReference type="GO" id="GO:0008270">
    <property type="term" value="F:zinc ion binding"/>
    <property type="evidence" value="ECO:0007669"/>
    <property type="project" value="UniProtKB-KW"/>
</dbReference>
<dbReference type="GO" id="GO:0009788">
    <property type="term" value="P:negative regulation of abscisic acid-activated signaling pathway"/>
    <property type="evidence" value="ECO:0007669"/>
    <property type="project" value="InterPro"/>
</dbReference>
<feature type="region of interest" description="Disordered" evidence="7">
    <location>
        <begin position="1"/>
        <end position="59"/>
    </location>
</feature>
<name>A0AAN9SYB8_PSOTE</name>
<dbReference type="PANTHER" id="PTHR47287:SF9">
    <property type="entry name" value="ZINC FINGER PROTEIN 4-LIKE"/>
    <property type="match status" value="1"/>
</dbReference>
<dbReference type="EMBL" id="JAYMYS010000001">
    <property type="protein sequence ID" value="KAK7410811.1"/>
    <property type="molecule type" value="Genomic_DNA"/>
</dbReference>
<dbReference type="SUPFAM" id="SSF57667">
    <property type="entry name" value="beta-beta-alpha zinc fingers"/>
    <property type="match status" value="1"/>
</dbReference>
<keyword evidence="4" id="KW-0862">Zinc</keyword>
<dbReference type="PANTHER" id="PTHR47287">
    <property type="entry name" value="C2H2 AND C2HC ZINC FINGERS SUPERFAMILY PROTEIN"/>
    <property type="match status" value="1"/>
</dbReference>
<dbReference type="Pfam" id="PF13912">
    <property type="entry name" value="zf-C2H2_6"/>
    <property type="match status" value="1"/>
</dbReference>
<protein>
    <recommendedName>
        <fullName evidence="8">C2H2-type domain-containing protein</fullName>
    </recommendedName>
</protein>
<dbReference type="AlphaFoldDB" id="A0AAN9SYB8"/>
<organism evidence="9 10">
    <name type="scientific">Psophocarpus tetragonolobus</name>
    <name type="common">Winged bean</name>
    <name type="synonym">Dolichos tetragonolobus</name>
    <dbReference type="NCBI Taxonomy" id="3891"/>
    <lineage>
        <taxon>Eukaryota</taxon>
        <taxon>Viridiplantae</taxon>
        <taxon>Streptophyta</taxon>
        <taxon>Embryophyta</taxon>
        <taxon>Tracheophyta</taxon>
        <taxon>Spermatophyta</taxon>
        <taxon>Magnoliopsida</taxon>
        <taxon>eudicotyledons</taxon>
        <taxon>Gunneridae</taxon>
        <taxon>Pentapetalae</taxon>
        <taxon>rosids</taxon>
        <taxon>fabids</taxon>
        <taxon>Fabales</taxon>
        <taxon>Fabaceae</taxon>
        <taxon>Papilionoideae</taxon>
        <taxon>50 kb inversion clade</taxon>
        <taxon>NPAAA clade</taxon>
        <taxon>indigoferoid/millettioid clade</taxon>
        <taxon>Phaseoleae</taxon>
        <taxon>Psophocarpus</taxon>
    </lineage>
</organism>
<dbReference type="Gene3D" id="3.30.160.60">
    <property type="entry name" value="Classic Zinc Finger"/>
    <property type="match status" value="1"/>
</dbReference>